<accession>A0A9J5XBF6</accession>
<proteinExistence type="predicted"/>
<organism evidence="2 3">
    <name type="scientific">Solanum commersonii</name>
    <name type="common">Commerson's wild potato</name>
    <name type="synonym">Commerson's nightshade</name>
    <dbReference type="NCBI Taxonomy" id="4109"/>
    <lineage>
        <taxon>Eukaryota</taxon>
        <taxon>Viridiplantae</taxon>
        <taxon>Streptophyta</taxon>
        <taxon>Embryophyta</taxon>
        <taxon>Tracheophyta</taxon>
        <taxon>Spermatophyta</taxon>
        <taxon>Magnoliopsida</taxon>
        <taxon>eudicotyledons</taxon>
        <taxon>Gunneridae</taxon>
        <taxon>Pentapetalae</taxon>
        <taxon>asterids</taxon>
        <taxon>lamiids</taxon>
        <taxon>Solanales</taxon>
        <taxon>Solanaceae</taxon>
        <taxon>Solanoideae</taxon>
        <taxon>Solaneae</taxon>
        <taxon>Solanum</taxon>
    </lineage>
</organism>
<comment type="caution">
    <text evidence="2">The sequence shown here is derived from an EMBL/GenBank/DDBJ whole genome shotgun (WGS) entry which is preliminary data.</text>
</comment>
<evidence type="ECO:0000313" key="2">
    <source>
        <dbReference type="EMBL" id="KAG5584590.1"/>
    </source>
</evidence>
<dbReference type="AlphaFoldDB" id="A0A9J5XBF6"/>
<dbReference type="EMBL" id="JACXVP010000009">
    <property type="protein sequence ID" value="KAG5584590.1"/>
    <property type="molecule type" value="Genomic_DNA"/>
</dbReference>
<evidence type="ECO:0000256" key="1">
    <source>
        <dbReference type="SAM" id="MobiDB-lite"/>
    </source>
</evidence>
<protein>
    <submittedName>
        <fullName evidence="2">Uncharacterized protein</fullName>
    </submittedName>
</protein>
<keyword evidence="3" id="KW-1185">Reference proteome</keyword>
<dbReference type="Proteomes" id="UP000824120">
    <property type="component" value="Chromosome 9"/>
</dbReference>
<feature type="region of interest" description="Disordered" evidence="1">
    <location>
        <begin position="38"/>
        <end position="62"/>
    </location>
</feature>
<evidence type="ECO:0000313" key="3">
    <source>
        <dbReference type="Proteomes" id="UP000824120"/>
    </source>
</evidence>
<gene>
    <name evidence="2" type="ORF">H5410_045024</name>
</gene>
<name>A0A9J5XBF6_SOLCO</name>
<reference evidence="2 3" key="1">
    <citation type="submission" date="2020-09" db="EMBL/GenBank/DDBJ databases">
        <title>De no assembly of potato wild relative species, Solanum commersonii.</title>
        <authorList>
            <person name="Cho K."/>
        </authorList>
    </citation>
    <scope>NUCLEOTIDE SEQUENCE [LARGE SCALE GENOMIC DNA]</scope>
    <source>
        <strain evidence="2">LZ3.2</strain>
        <tissue evidence="2">Leaf</tissue>
    </source>
</reference>
<sequence length="62" mass="7108">MMCVGNVMLLLIKNLVKPSRVVRKQTTLEGKIAKDKPYFDSDEDVSFETNTDEDVDEEDEVE</sequence>
<feature type="compositionally biased region" description="Acidic residues" evidence="1">
    <location>
        <begin position="40"/>
        <end position="62"/>
    </location>
</feature>